<dbReference type="EMBL" id="JBHRYF010000001">
    <property type="protein sequence ID" value="MFC3659017.1"/>
    <property type="molecule type" value="Genomic_DNA"/>
</dbReference>
<proteinExistence type="predicted"/>
<dbReference type="Proteomes" id="UP001595724">
    <property type="component" value="Unassembled WGS sequence"/>
</dbReference>
<dbReference type="RefSeq" id="WP_386705984.1">
    <property type="nucleotide sequence ID" value="NZ_JBHRYF010000001.1"/>
</dbReference>
<sequence>MGEFRRHAPATFARPPGVASMRGLQAAMAALYAPPEEREPAADLAECEQRRRECDDRQRRQGELRLG</sequence>
<evidence type="ECO:0000313" key="1">
    <source>
        <dbReference type="EMBL" id="MFC3659017.1"/>
    </source>
</evidence>
<reference evidence="2" key="1">
    <citation type="journal article" date="2019" name="Int. J. Syst. Evol. Microbiol.">
        <title>The Global Catalogue of Microorganisms (GCM) 10K type strain sequencing project: providing services to taxonomists for standard genome sequencing and annotation.</title>
        <authorList>
            <consortium name="The Broad Institute Genomics Platform"/>
            <consortium name="The Broad Institute Genome Sequencing Center for Infectious Disease"/>
            <person name="Wu L."/>
            <person name="Ma J."/>
        </authorList>
    </citation>
    <scope>NUCLEOTIDE SEQUENCE [LARGE SCALE GENOMIC DNA]</scope>
    <source>
        <strain evidence="2">KCTC 42211</strain>
    </source>
</reference>
<gene>
    <name evidence="1" type="ORF">ACFOM9_02855</name>
</gene>
<accession>A0ABV7URT7</accession>
<evidence type="ECO:0000313" key="2">
    <source>
        <dbReference type="Proteomes" id="UP001595724"/>
    </source>
</evidence>
<protein>
    <submittedName>
        <fullName evidence="1">Uncharacterized protein</fullName>
    </submittedName>
</protein>
<organism evidence="1 2">
    <name type="scientific">Luteimonas notoginsengisoli</name>
    <dbReference type="NCBI Taxonomy" id="1578200"/>
    <lineage>
        <taxon>Bacteria</taxon>
        <taxon>Pseudomonadati</taxon>
        <taxon>Pseudomonadota</taxon>
        <taxon>Gammaproteobacteria</taxon>
        <taxon>Lysobacterales</taxon>
        <taxon>Lysobacteraceae</taxon>
        <taxon>Luteimonas</taxon>
    </lineage>
</organism>
<name>A0ABV7URT7_9GAMM</name>
<keyword evidence="2" id="KW-1185">Reference proteome</keyword>
<comment type="caution">
    <text evidence="1">The sequence shown here is derived from an EMBL/GenBank/DDBJ whole genome shotgun (WGS) entry which is preliminary data.</text>
</comment>